<dbReference type="InterPro" id="IPR036686">
    <property type="entry name" value="Class_II_Hydrophobin_sf"/>
</dbReference>
<dbReference type="EMBL" id="KZ107844">
    <property type="protein sequence ID" value="OSS49008.1"/>
    <property type="molecule type" value="Genomic_DNA"/>
</dbReference>
<dbReference type="OMA" id="MCCILPI"/>
<dbReference type="AlphaFoldDB" id="A0A1Y2M198"/>
<dbReference type="Pfam" id="PF06766">
    <property type="entry name" value="Hydrophobin_2"/>
    <property type="match status" value="1"/>
</dbReference>
<protein>
    <recommendedName>
        <fullName evidence="6">Hydrophobin</fullName>
    </recommendedName>
</protein>
<accession>A0A1Y2M198</accession>
<comment type="similarity">
    <text evidence="1">Belongs to the cerato-ulmin hydrophobin family.</text>
</comment>
<organism evidence="4 5">
    <name type="scientific">Epicoccum nigrum</name>
    <name type="common">Soil fungus</name>
    <name type="synonym">Epicoccum purpurascens</name>
    <dbReference type="NCBI Taxonomy" id="105696"/>
    <lineage>
        <taxon>Eukaryota</taxon>
        <taxon>Fungi</taxon>
        <taxon>Dikarya</taxon>
        <taxon>Ascomycota</taxon>
        <taxon>Pezizomycotina</taxon>
        <taxon>Dothideomycetes</taxon>
        <taxon>Pleosporomycetidae</taxon>
        <taxon>Pleosporales</taxon>
        <taxon>Pleosporineae</taxon>
        <taxon>Didymellaceae</taxon>
        <taxon>Epicoccum</taxon>
    </lineage>
</organism>
<proteinExistence type="inferred from homology"/>
<dbReference type="STRING" id="105696.A0A1Y2M198"/>
<evidence type="ECO:0008006" key="6">
    <source>
        <dbReference type="Google" id="ProtNLM"/>
    </source>
</evidence>
<evidence type="ECO:0000313" key="5">
    <source>
        <dbReference type="Proteomes" id="UP000193240"/>
    </source>
</evidence>
<dbReference type="InterPro" id="IPR010636">
    <property type="entry name" value="Class_II_hydrophobin"/>
</dbReference>
<reference evidence="4 5" key="1">
    <citation type="journal article" date="2017" name="Genome Announc.">
        <title>Genome sequence of the saprophytic ascomycete Epicoccum nigrum ICMP 19927 strain isolated from New Zealand.</title>
        <authorList>
            <person name="Fokin M."/>
            <person name="Fleetwood D."/>
            <person name="Weir B.S."/>
            <person name="Villas-Boas S.G."/>
        </authorList>
    </citation>
    <scope>NUCLEOTIDE SEQUENCE [LARGE SCALE GENOMIC DNA]</scope>
    <source>
        <strain evidence="4 5">ICMP 19927</strain>
    </source>
</reference>
<keyword evidence="3" id="KW-0732">Signal</keyword>
<feature type="chain" id="PRO_5012530989" description="Hydrophobin" evidence="3">
    <location>
        <begin position="17"/>
        <end position="103"/>
    </location>
</feature>
<evidence type="ECO:0000256" key="1">
    <source>
        <dbReference type="ARBA" id="ARBA00009576"/>
    </source>
</evidence>
<sequence>MQYSFTILALAAAAFAAPMEQSLVERQAPLCSSGSPQCCATDVLGLVILNCAPPAVTPTTTNEFIDTCAESGQQAKCCAIPILGQALLCSSVNPTAPVPSAAA</sequence>
<dbReference type="Gene3D" id="3.20.120.10">
    <property type="entry name" value="Hydrophobin"/>
    <property type="match status" value="1"/>
</dbReference>
<evidence type="ECO:0000256" key="3">
    <source>
        <dbReference type="SAM" id="SignalP"/>
    </source>
</evidence>
<dbReference type="Proteomes" id="UP000193240">
    <property type="component" value="Unassembled WGS sequence"/>
</dbReference>
<dbReference type="GO" id="GO:0005576">
    <property type="term" value="C:extracellular region"/>
    <property type="evidence" value="ECO:0007669"/>
    <property type="project" value="InterPro"/>
</dbReference>
<dbReference type="PANTHER" id="PTHR42341">
    <property type="entry name" value="HYDROPHOBIN"/>
    <property type="match status" value="1"/>
</dbReference>
<dbReference type="CDD" id="cd23508">
    <property type="entry name" value="hydrophobin_II"/>
    <property type="match status" value="1"/>
</dbReference>
<evidence type="ECO:0000256" key="2">
    <source>
        <dbReference type="ARBA" id="ARBA00023157"/>
    </source>
</evidence>
<dbReference type="PANTHER" id="PTHR42341:SF1">
    <property type="entry name" value="HYDROPHOBIN"/>
    <property type="match status" value="1"/>
</dbReference>
<dbReference type="InParanoid" id="A0A1Y2M198"/>
<dbReference type="SUPFAM" id="SSF101751">
    <property type="entry name" value="Hydrophobin II, HfbII"/>
    <property type="match status" value="1"/>
</dbReference>
<keyword evidence="5" id="KW-1185">Reference proteome</keyword>
<gene>
    <name evidence="4" type="ORF">B5807_05571</name>
</gene>
<feature type="signal peptide" evidence="3">
    <location>
        <begin position="1"/>
        <end position="16"/>
    </location>
</feature>
<keyword evidence="2" id="KW-1015">Disulfide bond</keyword>
<evidence type="ECO:0000313" key="4">
    <source>
        <dbReference type="EMBL" id="OSS49008.1"/>
    </source>
</evidence>
<name>A0A1Y2M198_EPING</name>